<dbReference type="PROSITE" id="PS50110">
    <property type="entry name" value="RESPONSE_REGULATORY"/>
    <property type="match status" value="1"/>
</dbReference>
<keyword evidence="5" id="KW-1185">Reference proteome</keyword>
<evidence type="ECO:0000256" key="1">
    <source>
        <dbReference type="ARBA" id="ARBA00022553"/>
    </source>
</evidence>
<reference evidence="4 5" key="1">
    <citation type="submission" date="2023-07" db="EMBL/GenBank/DDBJ databases">
        <title>Genomic Encyclopedia of Type Strains, Phase IV (KMG-IV): sequencing the most valuable type-strain genomes for metagenomic binning, comparative biology and taxonomic classification.</title>
        <authorList>
            <person name="Goeker M."/>
        </authorList>
    </citation>
    <scope>NUCLEOTIDE SEQUENCE [LARGE SCALE GENOMIC DNA]</scope>
    <source>
        <strain evidence="4 5">DSM 17273</strain>
    </source>
</reference>
<proteinExistence type="predicted"/>
<dbReference type="PANTHER" id="PTHR44591">
    <property type="entry name" value="STRESS RESPONSE REGULATOR PROTEIN 1"/>
    <property type="match status" value="1"/>
</dbReference>
<dbReference type="AlphaFoldDB" id="A0AA90TZ32"/>
<dbReference type="InterPro" id="IPR011006">
    <property type="entry name" value="CheY-like_superfamily"/>
</dbReference>
<dbReference type="Proteomes" id="UP001185015">
    <property type="component" value="Unassembled WGS sequence"/>
</dbReference>
<keyword evidence="1 2" id="KW-0597">Phosphoprotein</keyword>
<feature type="modified residue" description="4-aspartylphosphate" evidence="2">
    <location>
        <position position="276"/>
    </location>
</feature>
<dbReference type="RefSeq" id="WP_270095263.1">
    <property type="nucleotide sequence ID" value="NZ_JAQFFK010000001.1"/>
</dbReference>
<dbReference type="InterPro" id="IPR050595">
    <property type="entry name" value="Bact_response_regulator"/>
</dbReference>
<dbReference type="SMART" id="SM00448">
    <property type="entry name" value="REC"/>
    <property type="match status" value="1"/>
</dbReference>
<dbReference type="GO" id="GO:0000160">
    <property type="term" value="P:phosphorelay signal transduction system"/>
    <property type="evidence" value="ECO:0007669"/>
    <property type="project" value="InterPro"/>
</dbReference>
<dbReference type="SUPFAM" id="SSF52172">
    <property type="entry name" value="CheY-like"/>
    <property type="match status" value="1"/>
</dbReference>
<protein>
    <submittedName>
        <fullName evidence="4">CheY-like chemotaxis protein</fullName>
    </submittedName>
</protein>
<feature type="domain" description="Response regulatory" evidence="3">
    <location>
        <begin position="227"/>
        <end position="343"/>
    </location>
</feature>
<dbReference type="InterPro" id="IPR001789">
    <property type="entry name" value="Sig_transdc_resp-reg_receiver"/>
</dbReference>
<evidence type="ECO:0000259" key="3">
    <source>
        <dbReference type="PROSITE" id="PS50110"/>
    </source>
</evidence>
<sequence length="356" mass="41172">MSEEETTKIIETLCEELASKNTLMLAPLNVFSERMIYFYTYSALKCNPEKNIVWLCLKTSRKHVLEKFEEYGFKINDQIERMWFIDIEGPGKNDPNTFYCKSATDYIKIGSYSSKIFDDKPGSIMVLDDLTVLSKDNLQVIENFIKFLERKVRDTQGSIISMLGKGILPPETEGLMRSFFDIIIDITEKGNFHTDIGMKSLDVHYAIIDGKIDLEYTQKKIDKERLKILVVDDEPDIPELIRLSLATEPYDFIVAYNGEDAVKKSIEELPDLILLDIMMPDMDGYEVVKRLKEDPYARNIAVIMISAKTEIEDKLKGMELGIDDYISKPFDKREINARIKMVMKRFGWEPELAEQN</sequence>
<evidence type="ECO:0000256" key="2">
    <source>
        <dbReference type="PROSITE-ProRule" id="PRU00169"/>
    </source>
</evidence>
<name>A0AA90TZ32_9EURY</name>
<gene>
    <name evidence="4" type="ORF">J2750_001011</name>
</gene>
<comment type="caution">
    <text evidence="4">The sequence shown here is derived from an EMBL/GenBank/DDBJ whole genome shotgun (WGS) entry which is preliminary data.</text>
</comment>
<organism evidence="4 5">
    <name type="scientific">Methanococcoides alaskense</name>
    <dbReference type="NCBI Taxonomy" id="325778"/>
    <lineage>
        <taxon>Archaea</taxon>
        <taxon>Methanobacteriati</taxon>
        <taxon>Methanobacteriota</taxon>
        <taxon>Stenosarchaea group</taxon>
        <taxon>Methanomicrobia</taxon>
        <taxon>Methanosarcinales</taxon>
        <taxon>Methanosarcinaceae</taxon>
        <taxon>Methanococcoides</taxon>
    </lineage>
</organism>
<accession>A0AA90TZ32</accession>
<dbReference type="Pfam" id="PF00072">
    <property type="entry name" value="Response_reg"/>
    <property type="match status" value="1"/>
</dbReference>
<dbReference type="PANTHER" id="PTHR44591:SF3">
    <property type="entry name" value="RESPONSE REGULATORY DOMAIN-CONTAINING PROTEIN"/>
    <property type="match status" value="1"/>
</dbReference>
<evidence type="ECO:0000313" key="4">
    <source>
        <dbReference type="EMBL" id="MDR6222566.1"/>
    </source>
</evidence>
<dbReference type="Gene3D" id="3.40.50.2300">
    <property type="match status" value="1"/>
</dbReference>
<dbReference type="EMBL" id="JAVDQI010000002">
    <property type="protein sequence ID" value="MDR6222566.1"/>
    <property type="molecule type" value="Genomic_DNA"/>
</dbReference>
<evidence type="ECO:0000313" key="5">
    <source>
        <dbReference type="Proteomes" id="UP001185015"/>
    </source>
</evidence>